<dbReference type="GO" id="GO:0006313">
    <property type="term" value="P:DNA transposition"/>
    <property type="evidence" value="ECO:0007669"/>
    <property type="project" value="InterPro"/>
</dbReference>
<dbReference type="PANTHER" id="PTHR30007:SF0">
    <property type="entry name" value="TRANSPOSASE"/>
    <property type="match status" value="1"/>
</dbReference>
<gene>
    <name evidence="3" type="ORF">AAFP95_12105</name>
</gene>
<feature type="compositionally biased region" description="Polar residues" evidence="1">
    <location>
        <begin position="7"/>
        <end position="25"/>
    </location>
</feature>
<evidence type="ECO:0000259" key="2">
    <source>
        <dbReference type="Pfam" id="PF01609"/>
    </source>
</evidence>
<proteinExistence type="predicted"/>
<protein>
    <submittedName>
        <fullName evidence="3">Transposase</fullName>
    </submittedName>
</protein>
<dbReference type="Proteomes" id="UP001463665">
    <property type="component" value="Chromosome"/>
</dbReference>
<reference evidence="3 4" key="1">
    <citation type="submission" date="2024-04" db="EMBL/GenBank/DDBJ databases">
        <title>Genome sequencing and assembly of rice foliar adapted Chryseobacterium endophyticum OsEnb-ALM-A6.</title>
        <authorList>
            <person name="Kumar S."/>
            <person name="Javed M."/>
            <person name="Chouhan V."/>
            <person name="Charishma K."/>
            <person name="Patel A."/>
            <person name="Kumar M."/>
            <person name="Sahu K.P."/>
            <person name="Kumar A."/>
        </authorList>
    </citation>
    <scope>NUCLEOTIDE SEQUENCE [LARGE SCALE GENOMIC DNA]</scope>
    <source>
        <strain evidence="3 4">OsEnb-ALM-A6</strain>
    </source>
</reference>
<feature type="region of interest" description="Disordered" evidence="1">
    <location>
        <begin position="1"/>
        <end position="25"/>
    </location>
</feature>
<name>A0AAU6WIQ0_9FLAO</name>
<dbReference type="PANTHER" id="PTHR30007">
    <property type="entry name" value="PHP DOMAIN PROTEIN"/>
    <property type="match status" value="1"/>
</dbReference>
<dbReference type="Pfam" id="PF01609">
    <property type="entry name" value="DDE_Tnp_1"/>
    <property type="match status" value="1"/>
</dbReference>
<dbReference type="GO" id="GO:0004803">
    <property type="term" value="F:transposase activity"/>
    <property type="evidence" value="ECO:0007669"/>
    <property type="project" value="InterPro"/>
</dbReference>
<dbReference type="GO" id="GO:0003677">
    <property type="term" value="F:DNA binding"/>
    <property type="evidence" value="ECO:0007669"/>
    <property type="project" value="InterPro"/>
</dbReference>
<accession>A0AAU6WIQ0</accession>
<evidence type="ECO:0000313" key="4">
    <source>
        <dbReference type="Proteomes" id="UP001463665"/>
    </source>
</evidence>
<keyword evidence="4" id="KW-1185">Reference proteome</keyword>
<dbReference type="RefSeq" id="WP_345765396.1">
    <property type="nucleotide sequence ID" value="NZ_CP154834.1"/>
</dbReference>
<dbReference type="EMBL" id="CP154834">
    <property type="protein sequence ID" value="XAO72630.1"/>
    <property type="molecule type" value="Genomic_DNA"/>
</dbReference>
<feature type="domain" description="Transposase IS4-like" evidence="2">
    <location>
        <begin position="7"/>
        <end position="68"/>
    </location>
</feature>
<dbReference type="AlphaFoldDB" id="A0AAU6WIQ0"/>
<dbReference type="InterPro" id="IPR002559">
    <property type="entry name" value="Transposase_11"/>
</dbReference>
<evidence type="ECO:0000313" key="3">
    <source>
        <dbReference type="EMBL" id="XAO72630.1"/>
    </source>
</evidence>
<evidence type="ECO:0000256" key="1">
    <source>
        <dbReference type="SAM" id="MobiDB-lite"/>
    </source>
</evidence>
<sequence length="81" mass="9044">MEDRDWQPTTAIIDSQTTKNSSTSTENIGIDGGKLIKGRKRFYIVDTLGNLLDSFVVAANSYDGTTAIKRWSAKYLENELL</sequence>
<organism evidence="3 4">
    <name type="scientific">Chryseobacterium endophyticum</name>
    <dbReference type="NCBI Taxonomy" id="1854762"/>
    <lineage>
        <taxon>Bacteria</taxon>
        <taxon>Pseudomonadati</taxon>
        <taxon>Bacteroidota</taxon>
        <taxon>Flavobacteriia</taxon>
        <taxon>Flavobacteriales</taxon>
        <taxon>Weeksellaceae</taxon>
        <taxon>Chryseobacterium group</taxon>
        <taxon>Chryseobacterium</taxon>
    </lineage>
</organism>